<gene>
    <name evidence="4" type="ORF">DDB_G0283833</name>
</gene>
<evidence type="ECO:0000313" key="4">
    <source>
        <dbReference type="EMBL" id="EAL65531.1"/>
    </source>
</evidence>
<dbReference type="RefSeq" id="XP_638900.1">
    <property type="nucleotide sequence ID" value="XM_633808.1"/>
</dbReference>
<dbReference type="AlphaFoldDB" id="Q54QH1"/>
<dbReference type="Proteomes" id="UP000002195">
    <property type="component" value="Unassembled WGS sequence"/>
</dbReference>
<evidence type="ECO:0000256" key="2">
    <source>
        <dbReference type="SAM" id="Phobius"/>
    </source>
</evidence>
<keyword evidence="2" id="KW-0812">Transmembrane</keyword>
<dbReference type="InterPro" id="IPR053370">
    <property type="entry name" value="QS_Complex_Regulator"/>
</dbReference>
<dbReference type="EMBL" id="AAFI02000057">
    <property type="protein sequence ID" value="EAL65531.1"/>
    <property type="molecule type" value="Genomic_DNA"/>
</dbReference>
<evidence type="ECO:0000313" key="5">
    <source>
        <dbReference type="Proteomes" id="UP000002195"/>
    </source>
</evidence>
<evidence type="ECO:0008006" key="6">
    <source>
        <dbReference type="Google" id="ProtNLM"/>
    </source>
</evidence>
<dbReference type="PANTHER" id="PTHR35035">
    <property type="entry name" value="DISCOIDIN-INDUCING COMPLEX SUBUNIT B"/>
    <property type="match status" value="1"/>
</dbReference>
<dbReference type="KEGG" id="ddi:DDB_G0283833"/>
<dbReference type="PANTHER" id="PTHR35035:SF4">
    <property type="entry name" value="TRANSMEMBRANE PROTEIN"/>
    <property type="match status" value="1"/>
</dbReference>
<dbReference type="PhylomeDB" id="Q54QH1"/>
<evidence type="ECO:0000256" key="3">
    <source>
        <dbReference type="SAM" id="SignalP"/>
    </source>
</evidence>
<comment type="caution">
    <text evidence="4">The sequence shown here is derived from an EMBL/GenBank/DDBJ whole genome shotgun (WGS) entry which is preliminary data.</text>
</comment>
<dbReference type="PaxDb" id="44689-DDB0185716"/>
<keyword evidence="3" id="KW-0732">Signal</keyword>
<feature type="signal peptide" evidence="3">
    <location>
        <begin position="1"/>
        <end position="28"/>
    </location>
</feature>
<accession>Q54QH1</accession>
<feature type="chain" id="PRO_5004250220" description="Transmembrane protein" evidence="3">
    <location>
        <begin position="29"/>
        <end position="951"/>
    </location>
</feature>
<sequence length="951" mass="105916">MKKEGNNTYFFLFILICIFILKNSFVNSQPFLKEWISISGVGNGDAENPQNWDPNGVPTIESNVVVDGITYDNLTINDPISMYALTNNFGYIKVKGPLTCKDIIFNYYGEFVIYNNITALIYNNTYITEIRGPTYFNATVENFGAFSLYYGVIFYKDVINRYDFYNNVIAPLAFYSSFFTSDPGSLTFLIQLDDFYIYGNFWVINQAKLEFYSIKKLEIHGFTVFNGDSIIDIQHSTLVSYNYVELSEGANFTLTDSVMYFLLNDTHGLLMYNSLGSSNEFNVIDSQLILSNYFFNIKYNSVINLSKKSLLTAFNSYIRLAENSKLLVFNSSIVSNDTKLTMSGSSLLQIDESYYVVGISDLSVQTFCILLDKSKIEIINNSTFAIEGPIDLRDNSSILVNNSNLIIQDADFYTKHFSYVSIENSIFQMRGNLFMTNSSILDIKNSTLYVFGYFGAFTNTSFHSDNSSINIGNYVIMSTNAPITFNNTVLNIFSDGSFFCEAPNLFIENSLVAIRNYYYSFGSFSSINSTFIVYRTMEIKGNFFGENLEITVVTGNLTIKENSTFVCNFCNILIEMGQFITLENTSITLKGTTMKNGGKVISGGQIHLSPGSTIKNDNEFILSSDILSDNNNNNNNDDNDDKNDELQSLQNQGSFKFINDSKVQVEMNSSGKLIIGKNQVEIEKFKQEIGGLFSMEKGGSMFSKSIIQFQGGSIIGNGSFIGNVSNSAATIGDSNTSIINKFKISGNYKHDSNATIIFNVENENDFSFIEILNEFYINGGLVEIKINIEFLQTILKQYSNNNFTSKIDLISFNTLIDGSSSSDSSTTPTPTTNQNNKNTLGLDKIIFKSYDKSSNTEKVLSNDCISTSSSSSKFSLLLRSCTPSDGGDGDGDNNESKPITSKAWVAGPIIGAVAIAAVAVTLYVKKERISIFLKLKKISVGTKLKSITSKK</sequence>
<dbReference type="VEuPathDB" id="AmoebaDB:DDB_G0283833"/>
<name>Q54QH1_DICDI</name>
<keyword evidence="5" id="KW-1185">Reference proteome</keyword>
<keyword evidence="2" id="KW-1133">Transmembrane helix</keyword>
<dbReference type="dictyBase" id="DDB_G0283833"/>
<dbReference type="GeneID" id="8624297"/>
<organism evidence="4 5">
    <name type="scientific">Dictyostelium discoideum</name>
    <name type="common">Social amoeba</name>
    <dbReference type="NCBI Taxonomy" id="44689"/>
    <lineage>
        <taxon>Eukaryota</taxon>
        <taxon>Amoebozoa</taxon>
        <taxon>Evosea</taxon>
        <taxon>Eumycetozoa</taxon>
        <taxon>Dictyostelia</taxon>
        <taxon>Dictyosteliales</taxon>
        <taxon>Dictyosteliaceae</taxon>
        <taxon>Dictyostelium</taxon>
    </lineage>
</organism>
<protein>
    <recommendedName>
        <fullName evidence="6">Transmembrane protein</fullName>
    </recommendedName>
</protein>
<evidence type="ECO:0000256" key="1">
    <source>
        <dbReference type="SAM" id="MobiDB-lite"/>
    </source>
</evidence>
<dbReference type="InParanoid" id="Q54QH1"/>
<proteinExistence type="predicted"/>
<feature type="region of interest" description="Disordered" evidence="1">
    <location>
        <begin position="819"/>
        <end position="838"/>
    </location>
</feature>
<reference evidence="4 5" key="1">
    <citation type="journal article" date="2005" name="Nature">
        <title>The genome of the social amoeba Dictyostelium discoideum.</title>
        <authorList>
            <consortium name="The Dictyostelium discoideum Sequencing Consortium"/>
            <person name="Eichinger L."/>
            <person name="Pachebat J.A."/>
            <person name="Glockner G."/>
            <person name="Rajandream M.A."/>
            <person name="Sucgang R."/>
            <person name="Berriman M."/>
            <person name="Song J."/>
            <person name="Olsen R."/>
            <person name="Szafranski K."/>
            <person name="Xu Q."/>
            <person name="Tunggal B."/>
            <person name="Kummerfeld S."/>
            <person name="Madera M."/>
            <person name="Konfortov B.A."/>
            <person name="Rivero F."/>
            <person name="Bankier A.T."/>
            <person name="Lehmann R."/>
            <person name="Hamlin N."/>
            <person name="Davies R."/>
            <person name="Gaudet P."/>
            <person name="Fey P."/>
            <person name="Pilcher K."/>
            <person name="Chen G."/>
            <person name="Saunders D."/>
            <person name="Sodergren E."/>
            <person name="Davis P."/>
            <person name="Kerhornou A."/>
            <person name="Nie X."/>
            <person name="Hall N."/>
            <person name="Anjard C."/>
            <person name="Hemphill L."/>
            <person name="Bason N."/>
            <person name="Farbrother P."/>
            <person name="Desany B."/>
            <person name="Just E."/>
            <person name="Morio T."/>
            <person name="Rost R."/>
            <person name="Churcher C."/>
            <person name="Cooper J."/>
            <person name="Haydock S."/>
            <person name="van Driessche N."/>
            <person name="Cronin A."/>
            <person name="Goodhead I."/>
            <person name="Muzny D."/>
            <person name="Mourier T."/>
            <person name="Pain A."/>
            <person name="Lu M."/>
            <person name="Harper D."/>
            <person name="Lindsay R."/>
            <person name="Hauser H."/>
            <person name="James K."/>
            <person name="Quiles M."/>
            <person name="Madan Babu M."/>
            <person name="Saito T."/>
            <person name="Buchrieser C."/>
            <person name="Wardroper A."/>
            <person name="Felder M."/>
            <person name="Thangavelu M."/>
            <person name="Johnson D."/>
            <person name="Knights A."/>
            <person name="Loulseged H."/>
            <person name="Mungall K."/>
            <person name="Oliver K."/>
            <person name="Price C."/>
            <person name="Quail M.A."/>
            <person name="Urushihara H."/>
            <person name="Hernandez J."/>
            <person name="Rabbinowitsch E."/>
            <person name="Steffen D."/>
            <person name="Sanders M."/>
            <person name="Ma J."/>
            <person name="Kohara Y."/>
            <person name="Sharp S."/>
            <person name="Simmonds M."/>
            <person name="Spiegler S."/>
            <person name="Tivey A."/>
            <person name="Sugano S."/>
            <person name="White B."/>
            <person name="Walker D."/>
            <person name="Woodward J."/>
            <person name="Winckler T."/>
            <person name="Tanaka Y."/>
            <person name="Shaulsky G."/>
            <person name="Schleicher M."/>
            <person name="Weinstock G."/>
            <person name="Rosenthal A."/>
            <person name="Cox E.C."/>
            <person name="Chisholm R.L."/>
            <person name="Gibbs R."/>
            <person name="Loomis W.F."/>
            <person name="Platzer M."/>
            <person name="Kay R.R."/>
            <person name="Williams J."/>
            <person name="Dear P.H."/>
            <person name="Noegel A.A."/>
            <person name="Barrell B."/>
            <person name="Kuspa A."/>
        </authorList>
    </citation>
    <scope>NUCLEOTIDE SEQUENCE [LARGE SCALE GENOMIC DNA]</scope>
    <source>
        <strain evidence="4 5">AX4</strain>
    </source>
</reference>
<keyword evidence="2" id="KW-0472">Membrane</keyword>
<feature type="transmembrane region" description="Helical" evidence="2">
    <location>
        <begin position="903"/>
        <end position="924"/>
    </location>
</feature>
<dbReference type="OMA" id="FEENASY"/>
<dbReference type="HOGENOM" id="CLU_309833_0_0_1"/>